<reference evidence="2" key="2">
    <citation type="submission" date="2015-01" db="EMBL/GenBank/DDBJ databases">
        <title>Evolutionary Origins and Diversification of the Mycorrhizal Mutualists.</title>
        <authorList>
            <consortium name="DOE Joint Genome Institute"/>
            <consortium name="Mycorrhizal Genomics Consortium"/>
            <person name="Kohler A."/>
            <person name="Kuo A."/>
            <person name="Nagy L.G."/>
            <person name="Floudas D."/>
            <person name="Copeland A."/>
            <person name="Barry K.W."/>
            <person name="Cichocki N."/>
            <person name="Veneault-Fourrey C."/>
            <person name="LaButti K."/>
            <person name="Lindquist E.A."/>
            <person name="Lipzen A."/>
            <person name="Lundell T."/>
            <person name="Morin E."/>
            <person name="Murat C."/>
            <person name="Riley R."/>
            <person name="Ohm R."/>
            <person name="Sun H."/>
            <person name="Tunlid A."/>
            <person name="Henrissat B."/>
            <person name="Grigoriev I.V."/>
            <person name="Hibbett D.S."/>
            <person name="Martin F."/>
        </authorList>
    </citation>
    <scope>NUCLEOTIDE SEQUENCE [LARGE SCALE GENOMIC DNA]</scope>
    <source>
        <strain evidence="2">Foug A</strain>
    </source>
</reference>
<keyword evidence="2" id="KW-1185">Reference proteome</keyword>
<dbReference type="EMBL" id="KN822031">
    <property type="protein sequence ID" value="KIM63989.1"/>
    <property type="molecule type" value="Genomic_DNA"/>
</dbReference>
<gene>
    <name evidence="1" type="ORF">SCLCIDRAFT_1213806</name>
</gene>
<proteinExistence type="predicted"/>
<protein>
    <submittedName>
        <fullName evidence="1">Uncharacterized protein</fullName>
    </submittedName>
</protein>
<sequence length="61" mass="6900">MYAQVAHCADRVFVRWIASNDPIYVMAAMPPLVSNYRLIELSAQVTGLIGDSNSTYKLYFQ</sequence>
<dbReference type="Proteomes" id="UP000053989">
    <property type="component" value="Unassembled WGS sequence"/>
</dbReference>
<dbReference type="HOGENOM" id="CLU_2924029_0_0_1"/>
<evidence type="ECO:0000313" key="1">
    <source>
        <dbReference type="EMBL" id="KIM63989.1"/>
    </source>
</evidence>
<dbReference type="InParanoid" id="A0A0C3E6B3"/>
<accession>A0A0C3E6B3</accession>
<name>A0A0C3E6B3_9AGAM</name>
<evidence type="ECO:0000313" key="2">
    <source>
        <dbReference type="Proteomes" id="UP000053989"/>
    </source>
</evidence>
<reference evidence="1 2" key="1">
    <citation type="submission" date="2014-04" db="EMBL/GenBank/DDBJ databases">
        <authorList>
            <consortium name="DOE Joint Genome Institute"/>
            <person name="Kuo A."/>
            <person name="Kohler A."/>
            <person name="Nagy L.G."/>
            <person name="Floudas D."/>
            <person name="Copeland A."/>
            <person name="Barry K.W."/>
            <person name="Cichocki N."/>
            <person name="Veneault-Fourrey C."/>
            <person name="LaButti K."/>
            <person name="Lindquist E.A."/>
            <person name="Lipzen A."/>
            <person name="Lundell T."/>
            <person name="Morin E."/>
            <person name="Murat C."/>
            <person name="Sun H."/>
            <person name="Tunlid A."/>
            <person name="Henrissat B."/>
            <person name="Grigoriev I.V."/>
            <person name="Hibbett D.S."/>
            <person name="Martin F."/>
            <person name="Nordberg H.P."/>
            <person name="Cantor M.N."/>
            <person name="Hua S.X."/>
        </authorList>
    </citation>
    <scope>NUCLEOTIDE SEQUENCE [LARGE SCALE GENOMIC DNA]</scope>
    <source>
        <strain evidence="1 2">Foug A</strain>
    </source>
</reference>
<organism evidence="1 2">
    <name type="scientific">Scleroderma citrinum Foug A</name>
    <dbReference type="NCBI Taxonomy" id="1036808"/>
    <lineage>
        <taxon>Eukaryota</taxon>
        <taxon>Fungi</taxon>
        <taxon>Dikarya</taxon>
        <taxon>Basidiomycota</taxon>
        <taxon>Agaricomycotina</taxon>
        <taxon>Agaricomycetes</taxon>
        <taxon>Agaricomycetidae</taxon>
        <taxon>Boletales</taxon>
        <taxon>Sclerodermatineae</taxon>
        <taxon>Sclerodermataceae</taxon>
        <taxon>Scleroderma</taxon>
    </lineage>
</organism>
<dbReference type="AlphaFoldDB" id="A0A0C3E6B3"/>